<protein>
    <submittedName>
        <fullName evidence="10">Asparaginase</fullName>
    </submittedName>
</protein>
<dbReference type="RefSeq" id="WP_071629475.1">
    <property type="nucleotide sequence ID" value="NZ_CP022375.1"/>
</dbReference>
<evidence type="ECO:0000313" key="11">
    <source>
        <dbReference type="Proteomes" id="UP000253862"/>
    </source>
</evidence>
<dbReference type="KEGG" id="foo:CGC45_06225"/>
<dbReference type="EMBL" id="CP022375">
    <property type="protein sequence ID" value="AXH30208.1"/>
    <property type="molecule type" value="Genomic_DNA"/>
</dbReference>
<dbReference type="GO" id="GO:0006528">
    <property type="term" value="P:asparagine metabolic process"/>
    <property type="evidence" value="ECO:0007669"/>
    <property type="project" value="InterPro"/>
</dbReference>
<dbReference type="GO" id="GO:0004067">
    <property type="term" value="F:asparaginase activity"/>
    <property type="evidence" value="ECO:0007669"/>
    <property type="project" value="UniProtKB-UniRule"/>
</dbReference>
<dbReference type="CDD" id="cd08964">
    <property type="entry name" value="L-asparaginase_II"/>
    <property type="match status" value="1"/>
</dbReference>
<keyword evidence="7" id="KW-0732">Signal</keyword>
<evidence type="ECO:0000256" key="6">
    <source>
        <dbReference type="RuleBase" id="RU004456"/>
    </source>
</evidence>
<dbReference type="InterPro" id="IPR027473">
    <property type="entry name" value="L-asparaginase_C"/>
</dbReference>
<organism evidence="10 11">
    <name type="scientific">Francisella opportunistica</name>
    <dbReference type="NCBI Taxonomy" id="2016517"/>
    <lineage>
        <taxon>Bacteria</taxon>
        <taxon>Pseudomonadati</taxon>
        <taxon>Pseudomonadota</taxon>
        <taxon>Gammaproteobacteria</taxon>
        <taxon>Thiotrichales</taxon>
        <taxon>Francisellaceae</taxon>
        <taxon>Francisella</taxon>
    </lineage>
</organism>
<evidence type="ECO:0000256" key="4">
    <source>
        <dbReference type="PIRSR" id="PIRSR001220-2"/>
    </source>
</evidence>
<dbReference type="InterPro" id="IPR040919">
    <property type="entry name" value="Asparaginase_C"/>
</dbReference>
<dbReference type="PANTHER" id="PTHR11707">
    <property type="entry name" value="L-ASPARAGINASE"/>
    <property type="match status" value="1"/>
</dbReference>
<feature type="chain" id="PRO_5016609446" evidence="7">
    <location>
        <begin position="25"/>
        <end position="354"/>
    </location>
</feature>
<evidence type="ECO:0000256" key="1">
    <source>
        <dbReference type="ARBA" id="ARBA00010518"/>
    </source>
</evidence>
<feature type="active site" description="O-isoaspartyl threonine intermediate" evidence="3">
    <location>
        <position position="37"/>
    </location>
</feature>
<keyword evidence="2" id="KW-0378">Hydrolase</keyword>
<dbReference type="PIRSF" id="PIRSF500176">
    <property type="entry name" value="L_ASNase"/>
    <property type="match status" value="1"/>
</dbReference>
<comment type="similarity">
    <text evidence="1 6">Belongs to the asparaginase 1 family.</text>
</comment>
<reference evidence="10 11" key="1">
    <citation type="submission" date="2017-07" db="EMBL/GenBank/DDBJ databases">
        <title>Complete genome sequences and comparative analysis of the novel pathogen Francisella opportunistica.</title>
        <authorList>
            <person name="Dietrich E.A."/>
            <person name="Kingry L.C."/>
            <person name="Petersen J.M."/>
        </authorList>
    </citation>
    <scope>NUCLEOTIDE SEQUENCE [LARGE SCALE GENOMIC DNA]</scope>
    <source>
        <strain evidence="10 11">14-2155</strain>
    </source>
</reference>
<gene>
    <name evidence="10" type="ORF">CGC43_06235</name>
</gene>
<evidence type="ECO:0000256" key="5">
    <source>
        <dbReference type="PROSITE-ProRule" id="PRU10099"/>
    </source>
</evidence>
<dbReference type="PANTHER" id="PTHR11707:SF28">
    <property type="entry name" value="60 KDA LYSOPHOSPHOLIPASE"/>
    <property type="match status" value="1"/>
</dbReference>
<evidence type="ECO:0000313" key="10">
    <source>
        <dbReference type="EMBL" id="AXH30208.1"/>
    </source>
</evidence>
<dbReference type="PROSITE" id="PS00144">
    <property type="entry name" value="ASN_GLN_ASE_1"/>
    <property type="match status" value="1"/>
</dbReference>
<sequence>MQPIFKKAVAAIAMFLLSYLVALAALPNVDIVATGGTIAGVAKSSTDAVYKAGSLSIDDILEKEPAFSKLANIKSEQFYNIDSVDMTMAMRIKLAEYIQKLLNDPKVDAVIITHGTDSMVQTAFFLNQVLDVKKPVILVGAMRAFTSLSSDALMNLYDAVVTAVNKQSIGKGVLVVMNEEILTANDVAKTNTTNIDAFKAPNYGKLGTIIINDVDYYQRPKCVGNIVNVDDLRKIKALPKVEVIYESADISPQFLDSVLAIKGLKGIVLAGLGDGNIPSNQEDFLRKARAKGIVVVRSSYVGFGKVTHNYNNLDDKFDLVSSGIFSSEKARIFLQLCLIKTHNVKEIQKLFDRF</sequence>
<dbReference type="InterPro" id="IPR006034">
    <property type="entry name" value="Asparaginase/glutaminase-like"/>
</dbReference>
<dbReference type="Pfam" id="PF00710">
    <property type="entry name" value="Asparaginase"/>
    <property type="match status" value="1"/>
</dbReference>
<feature type="binding site" evidence="4">
    <location>
        <position position="83"/>
    </location>
    <ligand>
        <name>substrate</name>
    </ligand>
</feature>
<dbReference type="Proteomes" id="UP000253862">
    <property type="component" value="Chromosome"/>
</dbReference>
<dbReference type="SMART" id="SM00870">
    <property type="entry name" value="Asparaginase"/>
    <property type="match status" value="1"/>
</dbReference>
<dbReference type="SUPFAM" id="SSF53774">
    <property type="entry name" value="Glutaminase/Asparaginase"/>
    <property type="match status" value="1"/>
</dbReference>
<dbReference type="NCBIfam" id="TIGR00520">
    <property type="entry name" value="asnASE_II"/>
    <property type="match status" value="1"/>
</dbReference>
<dbReference type="PIRSF" id="PIRSF001220">
    <property type="entry name" value="L-ASNase_gatD"/>
    <property type="match status" value="1"/>
</dbReference>
<name>A0A345JSB2_9GAMM</name>
<dbReference type="PRINTS" id="PR00139">
    <property type="entry name" value="ASNGLNASE"/>
</dbReference>
<dbReference type="AlphaFoldDB" id="A0A345JSB2"/>
<dbReference type="OrthoDB" id="9788068at2"/>
<evidence type="ECO:0000256" key="7">
    <source>
        <dbReference type="SAM" id="SignalP"/>
    </source>
</evidence>
<dbReference type="InterPro" id="IPR036152">
    <property type="entry name" value="Asp/glu_Ase-like_sf"/>
</dbReference>
<keyword evidence="11" id="KW-1185">Reference proteome</keyword>
<feature type="domain" description="L-asparaginase N-terminal" evidence="8">
    <location>
        <begin position="29"/>
        <end position="220"/>
    </location>
</feature>
<dbReference type="Gene3D" id="3.40.50.40">
    <property type="match status" value="1"/>
</dbReference>
<feature type="active site" evidence="5">
    <location>
        <position position="37"/>
    </location>
</feature>
<dbReference type="InterPro" id="IPR004550">
    <property type="entry name" value="AsnASE_II"/>
</dbReference>
<evidence type="ECO:0000256" key="3">
    <source>
        <dbReference type="PIRSR" id="PIRSR001220-1"/>
    </source>
</evidence>
<feature type="binding site" evidence="4">
    <location>
        <begin position="116"/>
        <end position="117"/>
    </location>
    <ligand>
        <name>substrate</name>
    </ligand>
</feature>
<evidence type="ECO:0000259" key="8">
    <source>
        <dbReference type="Pfam" id="PF00710"/>
    </source>
</evidence>
<feature type="domain" description="Asparaginase/glutaminase C-terminal" evidence="9">
    <location>
        <begin position="240"/>
        <end position="351"/>
    </location>
</feature>
<feature type="signal peptide" evidence="7">
    <location>
        <begin position="1"/>
        <end position="24"/>
    </location>
</feature>
<dbReference type="PROSITE" id="PS51732">
    <property type="entry name" value="ASN_GLN_ASE_3"/>
    <property type="match status" value="1"/>
</dbReference>
<evidence type="ECO:0000256" key="2">
    <source>
        <dbReference type="ARBA" id="ARBA00022801"/>
    </source>
</evidence>
<dbReference type="FunFam" id="3.40.50.1170:FF:000001">
    <property type="entry name" value="L-asparaginase 2"/>
    <property type="match status" value="1"/>
</dbReference>
<dbReference type="Gene3D" id="3.40.50.1170">
    <property type="entry name" value="L-asparaginase, N-terminal domain"/>
    <property type="match status" value="1"/>
</dbReference>
<proteinExistence type="inferred from homology"/>
<dbReference type="InterPro" id="IPR037152">
    <property type="entry name" value="L-asparaginase_N_sf"/>
</dbReference>
<evidence type="ECO:0000259" key="9">
    <source>
        <dbReference type="Pfam" id="PF17763"/>
    </source>
</evidence>
<dbReference type="Pfam" id="PF17763">
    <property type="entry name" value="Asparaginase_C"/>
    <property type="match status" value="1"/>
</dbReference>
<dbReference type="InterPro" id="IPR020827">
    <property type="entry name" value="Asparaginase/glutaminase_AS1"/>
</dbReference>
<dbReference type="InterPro" id="IPR027474">
    <property type="entry name" value="L-asparaginase_N"/>
</dbReference>
<accession>A0A345JSB2</accession>